<dbReference type="GO" id="GO:0008237">
    <property type="term" value="F:metallopeptidase activity"/>
    <property type="evidence" value="ECO:0007669"/>
    <property type="project" value="InterPro"/>
</dbReference>
<comment type="caution">
    <text evidence="4">The sequence shown here is derived from an EMBL/GenBank/DDBJ whole genome shotgun (WGS) entry which is preliminary data.</text>
</comment>
<comment type="caution">
    <text evidence="2">Lacks conserved residue(s) required for the propagation of feature annotation.</text>
</comment>
<protein>
    <recommendedName>
        <fullName evidence="3">Sushi domain-containing protein</fullName>
    </recommendedName>
</protein>
<sequence>MTGRGSIYHLLMHALGIGHANNRRDSNSFVYKNKRNIVPVEDYESIPVYKFFENNNVIPPDTELYYRIQPNRSVTFMDPMAWSKYSSLAVISPTSDIMNPVSWQRSFASDDKLFLQFLYCRPPTKVDPCHIYNNAARSKPDYAETYRNVKQCPDIFLSKTTFRIPIKLGQHFGANVTFRCKIDGFIMFGDRVRTCLRNGEWSGEQPFCMPPELIQYYCTYAISDKKCQRIKAVKDTEKLQKRSVNDEHLRPYQYIYDVDEMKAVSHILCIGFTYLVQASTKIEVHLKQNHNWKMIWNGLSANVYSINRVEIEANVKKGKTFAVRVIAKYDNGVTQQFDMIYMHIFADSCDVK</sequence>
<dbReference type="InterPro" id="IPR000436">
    <property type="entry name" value="Sushi_SCR_CCP_dom"/>
</dbReference>
<keyword evidence="5" id="KW-1185">Reference proteome</keyword>
<dbReference type="SMART" id="SM00032">
    <property type="entry name" value="CCP"/>
    <property type="match status" value="1"/>
</dbReference>
<feature type="domain" description="Sushi" evidence="3">
    <location>
        <begin position="150"/>
        <end position="210"/>
    </location>
</feature>
<dbReference type="Gene3D" id="3.40.390.10">
    <property type="entry name" value="Collagenase (Catalytic Domain)"/>
    <property type="match status" value="1"/>
</dbReference>
<dbReference type="Pfam" id="PF00084">
    <property type="entry name" value="Sushi"/>
    <property type="match status" value="1"/>
</dbReference>
<evidence type="ECO:0000313" key="4">
    <source>
        <dbReference type="EMBL" id="RWS27973.1"/>
    </source>
</evidence>
<organism evidence="4 5">
    <name type="scientific">Leptotrombidium deliense</name>
    <dbReference type="NCBI Taxonomy" id="299467"/>
    <lineage>
        <taxon>Eukaryota</taxon>
        <taxon>Metazoa</taxon>
        <taxon>Ecdysozoa</taxon>
        <taxon>Arthropoda</taxon>
        <taxon>Chelicerata</taxon>
        <taxon>Arachnida</taxon>
        <taxon>Acari</taxon>
        <taxon>Acariformes</taxon>
        <taxon>Trombidiformes</taxon>
        <taxon>Prostigmata</taxon>
        <taxon>Anystina</taxon>
        <taxon>Parasitengona</taxon>
        <taxon>Trombiculoidea</taxon>
        <taxon>Trombiculidae</taxon>
        <taxon>Leptotrombidium</taxon>
    </lineage>
</organism>
<dbReference type="SUPFAM" id="SSF55486">
    <property type="entry name" value="Metalloproteases ('zincins'), catalytic domain"/>
    <property type="match status" value="1"/>
</dbReference>
<dbReference type="Proteomes" id="UP000288716">
    <property type="component" value="Unassembled WGS sequence"/>
</dbReference>
<dbReference type="Gene3D" id="2.10.70.10">
    <property type="entry name" value="Complement Module, domain 1"/>
    <property type="match status" value="1"/>
</dbReference>
<dbReference type="VEuPathDB" id="VectorBase:LDEU004068"/>
<dbReference type="EMBL" id="NCKV01001647">
    <property type="protein sequence ID" value="RWS27973.1"/>
    <property type="molecule type" value="Genomic_DNA"/>
</dbReference>
<keyword evidence="1 2" id="KW-1015">Disulfide bond</keyword>
<dbReference type="InterPro" id="IPR024079">
    <property type="entry name" value="MetalloPept_cat_dom_sf"/>
</dbReference>
<dbReference type="PROSITE" id="PS50923">
    <property type="entry name" value="SUSHI"/>
    <property type="match status" value="1"/>
</dbReference>
<proteinExistence type="predicted"/>
<evidence type="ECO:0000313" key="5">
    <source>
        <dbReference type="Proteomes" id="UP000288716"/>
    </source>
</evidence>
<accession>A0A443SKF6</accession>
<dbReference type="SUPFAM" id="SSF57535">
    <property type="entry name" value="Complement control module/SCR domain"/>
    <property type="match status" value="1"/>
</dbReference>
<reference evidence="4 5" key="1">
    <citation type="journal article" date="2018" name="Gigascience">
        <title>Genomes of trombidid mites reveal novel predicted allergens and laterally-transferred genes associated with secondary metabolism.</title>
        <authorList>
            <person name="Dong X."/>
            <person name="Chaisiri K."/>
            <person name="Xia D."/>
            <person name="Armstrong S.D."/>
            <person name="Fang Y."/>
            <person name="Donnelly M.J."/>
            <person name="Kadowaki T."/>
            <person name="McGarry J.W."/>
            <person name="Darby A.C."/>
            <person name="Makepeace B.L."/>
        </authorList>
    </citation>
    <scope>NUCLEOTIDE SEQUENCE [LARGE SCALE GENOMIC DNA]</scope>
    <source>
        <strain evidence="4">UoL-UT</strain>
    </source>
</reference>
<dbReference type="AlphaFoldDB" id="A0A443SKF6"/>
<evidence type="ECO:0000259" key="3">
    <source>
        <dbReference type="PROSITE" id="PS50923"/>
    </source>
</evidence>
<dbReference type="STRING" id="299467.A0A443SKF6"/>
<evidence type="ECO:0000256" key="2">
    <source>
        <dbReference type="PROSITE-ProRule" id="PRU00302"/>
    </source>
</evidence>
<dbReference type="InterPro" id="IPR035976">
    <property type="entry name" value="Sushi/SCR/CCP_sf"/>
</dbReference>
<gene>
    <name evidence="4" type="ORF">B4U80_12823</name>
</gene>
<dbReference type="CDD" id="cd00033">
    <property type="entry name" value="CCP"/>
    <property type="match status" value="1"/>
</dbReference>
<keyword evidence="2" id="KW-0768">Sushi</keyword>
<evidence type="ECO:0000256" key="1">
    <source>
        <dbReference type="ARBA" id="ARBA00023157"/>
    </source>
</evidence>
<dbReference type="OrthoDB" id="6508331at2759"/>
<name>A0A443SKF6_9ACAR</name>
<feature type="disulfide bond" evidence="2">
    <location>
        <begin position="152"/>
        <end position="195"/>
    </location>
</feature>